<keyword evidence="5" id="KW-1185">Reference proteome</keyword>
<organism evidence="4 5">
    <name type="scientific">Meridianimarinicoccus marinus</name>
    <dbReference type="NCBI Taxonomy" id="3231483"/>
    <lineage>
        <taxon>Bacteria</taxon>
        <taxon>Pseudomonadati</taxon>
        <taxon>Pseudomonadota</taxon>
        <taxon>Alphaproteobacteria</taxon>
        <taxon>Rhodobacterales</taxon>
        <taxon>Paracoccaceae</taxon>
        <taxon>Meridianimarinicoccus</taxon>
    </lineage>
</organism>
<protein>
    <submittedName>
        <fullName evidence="4">NAD(P)-dependent oxidoreductase</fullName>
    </submittedName>
</protein>
<comment type="pathway">
    <text evidence="1">Bacterial outer membrane biogenesis; LPS O-antigen biosynthesis.</text>
</comment>
<dbReference type="RefSeq" id="WP_366192502.1">
    <property type="nucleotide sequence ID" value="NZ_JBFBVU010000007.1"/>
</dbReference>
<evidence type="ECO:0000313" key="4">
    <source>
        <dbReference type="EMBL" id="MEV8466710.1"/>
    </source>
</evidence>
<dbReference type="InterPro" id="IPR001509">
    <property type="entry name" value="Epimerase_deHydtase"/>
</dbReference>
<evidence type="ECO:0000256" key="1">
    <source>
        <dbReference type="ARBA" id="ARBA00005125"/>
    </source>
</evidence>
<evidence type="ECO:0000256" key="2">
    <source>
        <dbReference type="ARBA" id="ARBA00007637"/>
    </source>
</evidence>
<evidence type="ECO:0000313" key="5">
    <source>
        <dbReference type="Proteomes" id="UP001553161"/>
    </source>
</evidence>
<sequence length="290" mass="30258">MRVLLTGATGLIGRQTARALYAAGHEVLPVSRHGQGGLTCDLLDAGAVDILLARERPEGLVHLAWHAGVADRWTSPANLDWAAATLHLARRFAQHGGRRAVFAGSCAEYDWSVSELSEDSPLRPATPYGAAKAGTGLALCGAGPALNLSLAWGRIFFVHGLGEPRGRLLGDLIAGLRAGERVACTDGLQERDFLQVEDLARALVAVLDSDLQGPVNIASGQAIAVRDLIGEVARQLGGEDLVDLGARPRPASDPARLAADTTRLASIGFRPRHDLTSAVAATLTDGSGPA</sequence>
<dbReference type="SUPFAM" id="SSF51735">
    <property type="entry name" value="NAD(P)-binding Rossmann-fold domains"/>
    <property type="match status" value="1"/>
</dbReference>
<comment type="similarity">
    <text evidence="2">Belongs to the NAD(P)-dependent epimerase/dehydratase family.</text>
</comment>
<dbReference type="Proteomes" id="UP001553161">
    <property type="component" value="Unassembled WGS sequence"/>
</dbReference>
<dbReference type="EMBL" id="JBFBVU010000007">
    <property type="protein sequence ID" value="MEV8466710.1"/>
    <property type="molecule type" value="Genomic_DNA"/>
</dbReference>
<name>A0ABV3L6J8_9RHOB</name>
<evidence type="ECO:0000259" key="3">
    <source>
        <dbReference type="Pfam" id="PF01370"/>
    </source>
</evidence>
<feature type="domain" description="NAD-dependent epimerase/dehydratase" evidence="3">
    <location>
        <begin position="3"/>
        <end position="217"/>
    </location>
</feature>
<comment type="caution">
    <text evidence="4">The sequence shown here is derived from an EMBL/GenBank/DDBJ whole genome shotgun (WGS) entry which is preliminary data.</text>
</comment>
<accession>A0ABV3L6J8</accession>
<reference evidence="4 5" key="1">
    <citation type="submission" date="2024-07" db="EMBL/GenBank/DDBJ databases">
        <authorList>
            <person name="Kang M."/>
        </authorList>
    </citation>
    <scope>NUCLEOTIDE SEQUENCE [LARGE SCALE GENOMIC DNA]</scope>
    <source>
        <strain evidence="4 5">DFM31</strain>
    </source>
</reference>
<dbReference type="InterPro" id="IPR036291">
    <property type="entry name" value="NAD(P)-bd_dom_sf"/>
</dbReference>
<dbReference type="PANTHER" id="PTHR43000">
    <property type="entry name" value="DTDP-D-GLUCOSE 4,6-DEHYDRATASE-RELATED"/>
    <property type="match status" value="1"/>
</dbReference>
<proteinExistence type="inferred from homology"/>
<dbReference type="Gene3D" id="3.40.50.720">
    <property type="entry name" value="NAD(P)-binding Rossmann-like Domain"/>
    <property type="match status" value="1"/>
</dbReference>
<gene>
    <name evidence="4" type="ORF">AB0T83_07965</name>
</gene>
<dbReference type="Pfam" id="PF01370">
    <property type="entry name" value="Epimerase"/>
    <property type="match status" value="1"/>
</dbReference>